<sequence>MGGKKSEIDTEEVKKVINALKKNRAKFEEGKGTSAELGQKGNITTQDLGVYPAGLALGASTVAAYNQISGQYQEFINSYDEMIDALQRMVANHDEKEQTNVFAAKRVTSGGRSSSTRRTTEEWGGS</sequence>
<accession>A0A5D0TNW4</accession>
<proteinExistence type="predicted"/>
<feature type="region of interest" description="Disordered" evidence="1">
    <location>
        <begin position="106"/>
        <end position="126"/>
    </location>
</feature>
<dbReference type="RefSeq" id="WP_148355786.1">
    <property type="nucleotide sequence ID" value="NZ_JBHSBF010000048.1"/>
</dbReference>
<protein>
    <submittedName>
        <fullName evidence="2">Uncharacterized protein</fullName>
    </submittedName>
</protein>
<feature type="compositionally biased region" description="Low complexity" evidence="1">
    <location>
        <begin position="106"/>
        <end position="117"/>
    </location>
</feature>
<evidence type="ECO:0000313" key="3">
    <source>
        <dbReference type="Proteomes" id="UP000322634"/>
    </source>
</evidence>
<gene>
    <name evidence="2" type="ORF">FXF65_40445</name>
</gene>
<reference evidence="2 3" key="1">
    <citation type="submission" date="2019-08" db="EMBL/GenBank/DDBJ databases">
        <title>Actinomadura sp. nov. CYP1-5 isolated from mountain soil.</title>
        <authorList>
            <person name="Songsumanus A."/>
            <person name="Kuncharoen N."/>
            <person name="Kudo T."/>
            <person name="Yuki M."/>
            <person name="Igarashi Y."/>
            <person name="Tanasupawat S."/>
        </authorList>
    </citation>
    <scope>NUCLEOTIDE SEQUENCE [LARGE SCALE GENOMIC DNA]</scope>
    <source>
        <strain evidence="2 3">GKU157</strain>
    </source>
</reference>
<name>A0A5D0TNW4_9ACTN</name>
<organism evidence="2 3">
    <name type="scientific">Actinomadura syzygii</name>
    <dbReference type="NCBI Taxonomy" id="1427538"/>
    <lineage>
        <taxon>Bacteria</taxon>
        <taxon>Bacillati</taxon>
        <taxon>Actinomycetota</taxon>
        <taxon>Actinomycetes</taxon>
        <taxon>Streptosporangiales</taxon>
        <taxon>Thermomonosporaceae</taxon>
        <taxon>Actinomadura</taxon>
    </lineage>
</organism>
<keyword evidence="3" id="KW-1185">Reference proteome</keyword>
<dbReference type="OrthoDB" id="3482720at2"/>
<evidence type="ECO:0000256" key="1">
    <source>
        <dbReference type="SAM" id="MobiDB-lite"/>
    </source>
</evidence>
<comment type="caution">
    <text evidence="2">The sequence shown here is derived from an EMBL/GenBank/DDBJ whole genome shotgun (WGS) entry which is preliminary data.</text>
</comment>
<evidence type="ECO:0000313" key="2">
    <source>
        <dbReference type="EMBL" id="TYC07818.1"/>
    </source>
</evidence>
<dbReference type="EMBL" id="VSFF01000019">
    <property type="protein sequence ID" value="TYC07818.1"/>
    <property type="molecule type" value="Genomic_DNA"/>
</dbReference>
<dbReference type="Proteomes" id="UP000322634">
    <property type="component" value="Unassembled WGS sequence"/>
</dbReference>
<dbReference type="AlphaFoldDB" id="A0A5D0TNW4"/>